<keyword evidence="2" id="KW-0813">Transport</keyword>
<dbReference type="SMART" id="SM00382">
    <property type="entry name" value="AAA"/>
    <property type="match status" value="1"/>
</dbReference>
<keyword evidence="8" id="KW-1185">Reference proteome</keyword>
<keyword evidence="3" id="KW-0472">Membrane</keyword>
<dbReference type="Proteomes" id="UP000494214">
    <property type="component" value="Unassembled WGS sequence"/>
</dbReference>
<accession>A0A6S6Z2M5</accession>
<keyword evidence="5 7" id="KW-0067">ATP-binding</keyword>
<dbReference type="PROSITE" id="PS00211">
    <property type="entry name" value="ABC_TRANSPORTER_1"/>
    <property type="match status" value="1"/>
</dbReference>
<keyword evidence="3" id="KW-1003">Cell membrane</keyword>
<proteinExistence type="inferred from homology"/>
<dbReference type="InterPro" id="IPR003593">
    <property type="entry name" value="AAA+_ATPase"/>
</dbReference>
<dbReference type="Gene3D" id="3.40.50.300">
    <property type="entry name" value="P-loop containing nucleotide triphosphate hydrolases"/>
    <property type="match status" value="1"/>
</dbReference>
<dbReference type="GO" id="GO:0005524">
    <property type="term" value="F:ATP binding"/>
    <property type="evidence" value="ECO:0007669"/>
    <property type="project" value="UniProtKB-KW"/>
</dbReference>
<evidence type="ECO:0000256" key="1">
    <source>
        <dbReference type="ARBA" id="ARBA00005417"/>
    </source>
</evidence>
<sequence length="287" mass="32068">MKTWWPWNWSLAQLEAPCSRFAMSPTPPLKLEIRNLSKRFHTDTGPVQVLDDISLNAANGEFVSIIGPSGCGKSTLFNILTGLLEHDAGTIALDGRPLPNLRGRVGYMLQRDLLMPWRTVLDNVLVGLEIRGAPKAESVERAREYLDTFGLLPFQDSYPKALSGGMRQRVALARTLLPDPDVLLLDEPFSALDYQTRLFLESMLADTVSKQGKTVVLVTHDIDEAIALSERIFVLSARPGRLKSEHRIELGTRSPLHARHDSRFPGYFDLLCQELDIQTARKDGTHA</sequence>
<evidence type="ECO:0000259" key="6">
    <source>
        <dbReference type="PROSITE" id="PS50893"/>
    </source>
</evidence>
<organism evidence="7 8">
    <name type="scientific">Achromobacter animicus</name>
    <dbReference type="NCBI Taxonomy" id="1389935"/>
    <lineage>
        <taxon>Bacteria</taxon>
        <taxon>Pseudomonadati</taxon>
        <taxon>Pseudomonadota</taxon>
        <taxon>Betaproteobacteria</taxon>
        <taxon>Burkholderiales</taxon>
        <taxon>Alcaligenaceae</taxon>
        <taxon>Achromobacter</taxon>
    </lineage>
</organism>
<dbReference type="InterPro" id="IPR017871">
    <property type="entry name" value="ABC_transporter-like_CS"/>
</dbReference>
<evidence type="ECO:0000256" key="3">
    <source>
        <dbReference type="ARBA" id="ARBA00022475"/>
    </source>
</evidence>
<dbReference type="InterPro" id="IPR027417">
    <property type="entry name" value="P-loop_NTPase"/>
</dbReference>
<gene>
    <name evidence="7" type="primary">btuD_2</name>
    <name evidence="7" type="ORF">LMG26690_00372</name>
</gene>
<evidence type="ECO:0000256" key="5">
    <source>
        <dbReference type="ARBA" id="ARBA00022840"/>
    </source>
</evidence>
<evidence type="ECO:0000256" key="2">
    <source>
        <dbReference type="ARBA" id="ARBA00022448"/>
    </source>
</evidence>
<name>A0A6S6Z2M5_9BURK</name>
<dbReference type="EMBL" id="CADIJM010000001">
    <property type="protein sequence ID" value="CAB3657246.1"/>
    <property type="molecule type" value="Genomic_DNA"/>
</dbReference>
<comment type="similarity">
    <text evidence="1">Belongs to the ABC transporter superfamily.</text>
</comment>
<evidence type="ECO:0000313" key="7">
    <source>
        <dbReference type="EMBL" id="CAB3657246.1"/>
    </source>
</evidence>
<protein>
    <submittedName>
        <fullName evidence="7">Vitamin B12 import ATP-binding protein BtuD</fullName>
    </submittedName>
</protein>
<dbReference type="CDD" id="cd03293">
    <property type="entry name" value="ABC_NrtD_SsuB_transporters"/>
    <property type="match status" value="1"/>
</dbReference>
<dbReference type="InterPro" id="IPR050166">
    <property type="entry name" value="ABC_transporter_ATP-bind"/>
</dbReference>
<dbReference type="InterPro" id="IPR003439">
    <property type="entry name" value="ABC_transporter-like_ATP-bd"/>
</dbReference>
<dbReference type="SUPFAM" id="SSF52540">
    <property type="entry name" value="P-loop containing nucleoside triphosphate hydrolases"/>
    <property type="match status" value="1"/>
</dbReference>
<reference evidence="7 8" key="1">
    <citation type="submission" date="2020-04" db="EMBL/GenBank/DDBJ databases">
        <authorList>
            <person name="De Canck E."/>
        </authorList>
    </citation>
    <scope>NUCLEOTIDE SEQUENCE [LARGE SCALE GENOMIC DNA]</scope>
    <source>
        <strain evidence="7 8">LMG 26690</strain>
    </source>
</reference>
<dbReference type="PANTHER" id="PTHR42788">
    <property type="entry name" value="TAURINE IMPORT ATP-BINDING PROTEIN-RELATED"/>
    <property type="match status" value="1"/>
</dbReference>
<dbReference type="Pfam" id="PF00005">
    <property type="entry name" value="ABC_tran"/>
    <property type="match status" value="1"/>
</dbReference>
<dbReference type="AlphaFoldDB" id="A0A6S6Z2M5"/>
<feature type="domain" description="ABC transporter" evidence="6">
    <location>
        <begin position="31"/>
        <end position="262"/>
    </location>
</feature>
<dbReference type="PROSITE" id="PS50893">
    <property type="entry name" value="ABC_TRANSPORTER_2"/>
    <property type="match status" value="1"/>
</dbReference>
<keyword evidence="4" id="KW-0547">Nucleotide-binding</keyword>
<evidence type="ECO:0000256" key="4">
    <source>
        <dbReference type="ARBA" id="ARBA00022741"/>
    </source>
</evidence>
<dbReference type="GO" id="GO:0016887">
    <property type="term" value="F:ATP hydrolysis activity"/>
    <property type="evidence" value="ECO:0007669"/>
    <property type="project" value="InterPro"/>
</dbReference>
<dbReference type="PANTHER" id="PTHR42788:SF2">
    <property type="entry name" value="ABC TRANSPORTER ATP-BINDING PROTEIN"/>
    <property type="match status" value="1"/>
</dbReference>
<evidence type="ECO:0000313" key="8">
    <source>
        <dbReference type="Proteomes" id="UP000494214"/>
    </source>
</evidence>